<proteinExistence type="inferred from homology"/>
<dbReference type="PROSITE" id="PS51194">
    <property type="entry name" value="HELICASE_CTER"/>
    <property type="match status" value="1"/>
</dbReference>
<gene>
    <name evidence="16" type="ORF">ACRE_086280</name>
</gene>
<evidence type="ECO:0000256" key="13">
    <source>
        <dbReference type="SAM" id="MobiDB-lite"/>
    </source>
</evidence>
<feature type="compositionally biased region" description="Basic and acidic residues" evidence="13">
    <location>
        <begin position="67"/>
        <end position="81"/>
    </location>
</feature>
<dbReference type="Pfam" id="PF00270">
    <property type="entry name" value="DEAD"/>
    <property type="match status" value="1"/>
</dbReference>
<protein>
    <recommendedName>
        <fullName evidence="10">ATP-dependent RNA helicase ROK1</fullName>
        <ecNumber evidence="1">3.6.4.13</ecNumber>
    </recommendedName>
    <alternativeName>
        <fullName evidence="11">ATP-dependent RNA helicase rok1</fullName>
    </alternativeName>
</protein>
<dbReference type="InterPro" id="IPR027417">
    <property type="entry name" value="P-loop_NTPase"/>
</dbReference>
<keyword evidence="4 16" id="KW-0347">Helicase</keyword>
<dbReference type="InterPro" id="IPR014001">
    <property type="entry name" value="Helicase_ATP-bd"/>
</dbReference>
<evidence type="ECO:0000256" key="10">
    <source>
        <dbReference type="ARBA" id="ARBA00024410"/>
    </source>
</evidence>
<comment type="function">
    <text evidence="7">ATP-dependent RNA helicase involved in 40S ribosomal subunit biogenesis. Required for the processing and cleavage of 35S pre-rRNA at sites A0, A1, and A2, leading to mature 18S rRNA.</text>
</comment>
<feature type="region of interest" description="Disordered" evidence="13">
    <location>
        <begin position="655"/>
        <end position="721"/>
    </location>
</feature>
<feature type="compositionally biased region" description="Acidic residues" evidence="13">
    <location>
        <begin position="332"/>
        <end position="347"/>
    </location>
</feature>
<dbReference type="OrthoDB" id="360161at2759"/>
<feature type="region of interest" description="Disordered" evidence="13">
    <location>
        <begin position="41"/>
        <end position="130"/>
    </location>
</feature>
<comment type="similarity">
    <text evidence="8">Belongs to the DEAD box helicase family. DDX52/ROK1 subfamily.</text>
</comment>
<dbReference type="Pfam" id="PF00271">
    <property type="entry name" value="Helicase_C"/>
    <property type="match status" value="1"/>
</dbReference>
<evidence type="ECO:0000256" key="12">
    <source>
        <dbReference type="ARBA" id="ARBA00047984"/>
    </source>
</evidence>
<evidence type="ECO:0000256" key="3">
    <source>
        <dbReference type="ARBA" id="ARBA00022801"/>
    </source>
</evidence>
<dbReference type="GO" id="GO:0003723">
    <property type="term" value="F:RNA binding"/>
    <property type="evidence" value="ECO:0007669"/>
    <property type="project" value="UniProtKB-KW"/>
</dbReference>
<dbReference type="GO" id="GO:0005524">
    <property type="term" value="F:ATP binding"/>
    <property type="evidence" value="ECO:0007669"/>
    <property type="project" value="UniProtKB-KW"/>
</dbReference>
<organism evidence="16 17">
    <name type="scientific">Hapsidospora chrysogenum (strain ATCC 11550 / CBS 779.69 / DSM 880 / IAM 14645 / JCM 23072 / IMI 49137)</name>
    <name type="common">Acremonium chrysogenum</name>
    <dbReference type="NCBI Taxonomy" id="857340"/>
    <lineage>
        <taxon>Eukaryota</taxon>
        <taxon>Fungi</taxon>
        <taxon>Dikarya</taxon>
        <taxon>Ascomycota</taxon>
        <taxon>Pezizomycotina</taxon>
        <taxon>Sordariomycetes</taxon>
        <taxon>Hypocreomycetidae</taxon>
        <taxon>Hypocreales</taxon>
        <taxon>Bionectriaceae</taxon>
        <taxon>Hapsidospora</taxon>
    </lineage>
</organism>
<evidence type="ECO:0000259" key="14">
    <source>
        <dbReference type="PROSITE" id="PS51192"/>
    </source>
</evidence>
<dbReference type="EC" id="3.6.4.13" evidence="1"/>
<dbReference type="CDD" id="cd17957">
    <property type="entry name" value="DEADc_DDX52"/>
    <property type="match status" value="1"/>
</dbReference>
<dbReference type="GO" id="GO:0005829">
    <property type="term" value="C:cytosol"/>
    <property type="evidence" value="ECO:0007669"/>
    <property type="project" value="TreeGrafter"/>
</dbReference>
<dbReference type="HOGENOM" id="CLU_003041_1_4_1"/>
<dbReference type="SMART" id="SM00487">
    <property type="entry name" value="DEXDc"/>
    <property type="match status" value="1"/>
</dbReference>
<dbReference type="PANTHER" id="PTHR47959">
    <property type="entry name" value="ATP-DEPENDENT RNA HELICASE RHLE-RELATED"/>
    <property type="match status" value="1"/>
</dbReference>
<keyword evidence="17" id="KW-1185">Reference proteome</keyword>
<keyword evidence="5" id="KW-0067">ATP-binding</keyword>
<dbReference type="PROSITE" id="PS51192">
    <property type="entry name" value="HELICASE_ATP_BIND_1"/>
    <property type="match status" value="1"/>
</dbReference>
<evidence type="ECO:0000256" key="8">
    <source>
        <dbReference type="ARBA" id="ARBA00024355"/>
    </source>
</evidence>
<dbReference type="InterPro" id="IPR050079">
    <property type="entry name" value="DEAD_box_RNA_helicase"/>
</dbReference>
<feature type="compositionally biased region" description="Basic and acidic residues" evidence="13">
    <location>
        <begin position="706"/>
        <end position="721"/>
    </location>
</feature>
<accession>A0A086SU94</accession>
<feature type="domain" description="Helicase C-terminal" evidence="15">
    <location>
        <begin position="490"/>
        <end position="649"/>
    </location>
</feature>
<evidence type="ECO:0000256" key="1">
    <source>
        <dbReference type="ARBA" id="ARBA00012552"/>
    </source>
</evidence>
<dbReference type="InterPro" id="IPR001650">
    <property type="entry name" value="Helicase_C-like"/>
</dbReference>
<dbReference type="SMART" id="SM00490">
    <property type="entry name" value="HELICc"/>
    <property type="match status" value="1"/>
</dbReference>
<dbReference type="PANTHER" id="PTHR47959:SF15">
    <property type="entry name" value="RNA HELICASE"/>
    <property type="match status" value="1"/>
</dbReference>
<feature type="compositionally biased region" description="Basic and acidic residues" evidence="13">
    <location>
        <begin position="683"/>
        <end position="697"/>
    </location>
</feature>
<feature type="compositionally biased region" description="Basic and acidic residues" evidence="13">
    <location>
        <begin position="667"/>
        <end position="676"/>
    </location>
</feature>
<dbReference type="GO" id="GO:0003724">
    <property type="term" value="F:RNA helicase activity"/>
    <property type="evidence" value="ECO:0007669"/>
    <property type="project" value="UniProtKB-EC"/>
</dbReference>
<feature type="domain" description="Helicase ATP-binding" evidence="14">
    <location>
        <begin position="232"/>
        <end position="442"/>
    </location>
</feature>
<evidence type="ECO:0000256" key="6">
    <source>
        <dbReference type="ARBA" id="ARBA00022884"/>
    </source>
</evidence>
<sequence length="721" mass="79509">MPAPTTPGPNDPRNSSARDLFRILTRGTKVKASAFDRLSAKLPSAGAKPNPQLFHDDVRGQKRKRQSAHDGADEMEHKEGSSSELPVVDFFAPKPEPEHSANDAPEEDVDEDRETSPGRDAVPPLTKEECRQVLKSHRIKVTLMWKHEERSRVKKSKKKKKREEEQIEAKKEDQKRPLLPQPLESFGQLRSVYGVPRQLDTNLAKEGYREPTEVQLGSLPILLRPELALRDEDGLEGGVDFLAVAPTGSGKTVSFLVTAINAILRRRAQERLHGVHELEAVIVAPTRELVHQIVSEGNKLAKDTGLKVVGMKKGMSISTEQEAADGGGNNSDDQEQSDLDAESEDEGESNKMAVKADILVTTPVRLLKFLTSIPGSTKLMPSVRQLILDEADVLLDALFREQTTDVWMACTNPALRVSCWSATMGSNIETLVTDNLKSRAESLAITPKPLVRLVVGLKDAAVPNIAHKLIFTGTEQGKPYALRQLFRPTSKDDFRIRLPFLVFTETVERAMALHKEIKYDIPASAGGPSRIASLHSNLSDSARAAIVRKFRAGEIWLLITTDIVARGLDFRGVNGVVNYDVPTSSAAYVHRAGRTGRAGREGGVAVTLWTQDDIPILKTVANVIVASERQAGKASDEESAVPKWLLDRLPDVSKAEKKKLKRGGRRSRPDGKKDKITTTSGFERQKENNRRGAIEASKRRKTMHRGGSESGDKEEWNGFGD</sequence>
<comment type="catalytic activity">
    <reaction evidence="12">
        <text>ATP + H2O = ADP + phosphate + H(+)</text>
        <dbReference type="Rhea" id="RHEA:13065"/>
        <dbReference type="ChEBI" id="CHEBI:15377"/>
        <dbReference type="ChEBI" id="CHEBI:15378"/>
        <dbReference type="ChEBI" id="CHEBI:30616"/>
        <dbReference type="ChEBI" id="CHEBI:43474"/>
        <dbReference type="ChEBI" id="CHEBI:456216"/>
        <dbReference type="EC" id="3.6.4.13"/>
    </reaction>
</comment>
<evidence type="ECO:0000313" key="17">
    <source>
        <dbReference type="Proteomes" id="UP000029964"/>
    </source>
</evidence>
<comment type="caution">
    <text evidence="16">The sequence shown here is derived from an EMBL/GenBank/DDBJ whole genome shotgun (WGS) entry which is preliminary data.</text>
</comment>
<feature type="compositionally biased region" description="Basic and acidic residues" evidence="13">
    <location>
        <begin position="162"/>
        <end position="176"/>
    </location>
</feature>
<evidence type="ECO:0000256" key="11">
    <source>
        <dbReference type="ARBA" id="ARBA00024419"/>
    </source>
</evidence>
<name>A0A086SU94_HAPC1</name>
<evidence type="ECO:0000256" key="4">
    <source>
        <dbReference type="ARBA" id="ARBA00022806"/>
    </source>
</evidence>
<dbReference type="Proteomes" id="UP000029964">
    <property type="component" value="Unassembled WGS sequence"/>
</dbReference>
<dbReference type="STRING" id="857340.A0A086SU94"/>
<evidence type="ECO:0000256" key="5">
    <source>
        <dbReference type="ARBA" id="ARBA00022840"/>
    </source>
</evidence>
<keyword evidence="6" id="KW-0694">RNA-binding</keyword>
<dbReference type="SUPFAM" id="SSF52540">
    <property type="entry name" value="P-loop containing nucleoside triphosphate hydrolases"/>
    <property type="match status" value="1"/>
</dbReference>
<keyword evidence="3" id="KW-0378">Hydrolase</keyword>
<dbReference type="GO" id="GO:0016787">
    <property type="term" value="F:hydrolase activity"/>
    <property type="evidence" value="ECO:0007669"/>
    <property type="project" value="UniProtKB-KW"/>
</dbReference>
<dbReference type="EMBL" id="JPKY01000177">
    <property type="protein sequence ID" value="KFH40676.1"/>
    <property type="molecule type" value="Genomic_DNA"/>
</dbReference>
<feature type="compositionally biased region" description="Basic residues" evidence="13">
    <location>
        <begin position="152"/>
        <end position="161"/>
    </location>
</feature>
<dbReference type="InterPro" id="IPR011545">
    <property type="entry name" value="DEAD/DEAH_box_helicase_dom"/>
</dbReference>
<dbReference type="GO" id="GO:0030490">
    <property type="term" value="P:maturation of SSU-rRNA"/>
    <property type="evidence" value="ECO:0007669"/>
    <property type="project" value="InterPro"/>
</dbReference>
<comment type="subunit">
    <text evidence="9">Interacts with the U3 snoRNA and is associated with the 90S and 40S pre-ribosomes.</text>
</comment>
<dbReference type="Gene3D" id="3.40.50.300">
    <property type="entry name" value="P-loop containing nucleotide triphosphate hydrolases"/>
    <property type="match status" value="2"/>
</dbReference>
<feature type="compositionally biased region" description="Basic residues" evidence="13">
    <location>
        <begin position="656"/>
        <end position="666"/>
    </location>
</feature>
<feature type="compositionally biased region" description="Pro residues" evidence="13">
    <location>
        <begin position="1"/>
        <end position="10"/>
    </location>
</feature>
<feature type="region of interest" description="Disordered" evidence="13">
    <location>
        <begin position="319"/>
        <end position="352"/>
    </location>
</feature>
<evidence type="ECO:0000313" key="16">
    <source>
        <dbReference type="EMBL" id="KFH40676.1"/>
    </source>
</evidence>
<keyword evidence="2" id="KW-0547">Nucleotide-binding</keyword>
<reference evidence="17" key="1">
    <citation type="journal article" date="2014" name="Genome Announc.">
        <title>Genome sequence and annotation of Acremonium chrysogenum, producer of the beta-lactam antibiotic cephalosporin C.</title>
        <authorList>
            <person name="Terfehr D."/>
            <person name="Dahlmann T.A."/>
            <person name="Specht T."/>
            <person name="Zadra I."/>
            <person name="Kuernsteiner H."/>
            <person name="Kueck U."/>
        </authorList>
    </citation>
    <scope>NUCLEOTIDE SEQUENCE [LARGE SCALE GENOMIC DNA]</scope>
    <source>
        <strain evidence="17">ATCC 11550 / CBS 779.69 / DSM 880 / IAM 14645 / JCM 23072 / IMI 49137</strain>
    </source>
</reference>
<evidence type="ECO:0000256" key="9">
    <source>
        <dbReference type="ARBA" id="ARBA00024367"/>
    </source>
</evidence>
<dbReference type="AlphaFoldDB" id="A0A086SU94"/>
<evidence type="ECO:0000256" key="7">
    <source>
        <dbReference type="ARBA" id="ARBA00024310"/>
    </source>
</evidence>
<feature type="compositionally biased region" description="Acidic residues" evidence="13">
    <location>
        <begin position="104"/>
        <end position="113"/>
    </location>
</feature>
<dbReference type="InterPro" id="IPR044764">
    <property type="entry name" value="DDX52/Rok1_DEADc"/>
</dbReference>
<dbReference type="CDD" id="cd18787">
    <property type="entry name" value="SF2_C_DEAD"/>
    <property type="match status" value="1"/>
</dbReference>
<evidence type="ECO:0000256" key="2">
    <source>
        <dbReference type="ARBA" id="ARBA00022741"/>
    </source>
</evidence>
<feature type="region of interest" description="Disordered" evidence="13">
    <location>
        <begin position="1"/>
        <end position="20"/>
    </location>
</feature>
<feature type="region of interest" description="Disordered" evidence="13">
    <location>
        <begin position="150"/>
        <end position="181"/>
    </location>
</feature>
<evidence type="ECO:0000259" key="15">
    <source>
        <dbReference type="PROSITE" id="PS51194"/>
    </source>
</evidence>